<dbReference type="RefSeq" id="WP_196416551.1">
    <property type="nucleotide sequence ID" value="NZ_JADQTO010000012.1"/>
</dbReference>
<evidence type="ECO:0000313" key="1">
    <source>
        <dbReference type="EMBL" id="MBG0564774.1"/>
    </source>
</evidence>
<gene>
    <name evidence="1" type="ORF">I4J89_25315</name>
</gene>
<dbReference type="SUPFAM" id="SSF55729">
    <property type="entry name" value="Acyl-CoA N-acyltransferases (Nat)"/>
    <property type="match status" value="1"/>
</dbReference>
<proteinExistence type="predicted"/>
<protein>
    <submittedName>
        <fullName evidence="1">Uncharacterized protein</fullName>
    </submittedName>
</protein>
<evidence type="ECO:0000313" key="2">
    <source>
        <dbReference type="Proteomes" id="UP000598146"/>
    </source>
</evidence>
<comment type="caution">
    <text evidence="1">The sequence shown here is derived from an EMBL/GenBank/DDBJ whole genome shotgun (WGS) entry which is preliminary data.</text>
</comment>
<dbReference type="Proteomes" id="UP000598146">
    <property type="component" value="Unassembled WGS sequence"/>
</dbReference>
<dbReference type="AlphaFoldDB" id="A0A931C7B4"/>
<sequence>MLSEIVFRRLGEPAERSQAGELLVAGGCVYRSPRLAGDERWSGLWNLTAADGAALTAAAATMRMSARILEVRALAARPGEHCPAMWARLVRELADTCRARGAESMVAGFAGGDAAAEGLLRRAGFDTASDPGLPGLDSIKWVAREV</sequence>
<keyword evidence="2" id="KW-1185">Reference proteome</keyword>
<accession>A0A931C7B4</accession>
<organism evidence="1 2">
    <name type="scientific">Actinoplanes aureus</name>
    <dbReference type="NCBI Taxonomy" id="2792083"/>
    <lineage>
        <taxon>Bacteria</taxon>
        <taxon>Bacillati</taxon>
        <taxon>Actinomycetota</taxon>
        <taxon>Actinomycetes</taxon>
        <taxon>Micromonosporales</taxon>
        <taxon>Micromonosporaceae</taxon>
        <taxon>Actinoplanes</taxon>
    </lineage>
</organism>
<dbReference type="EMBL" id="JADQTO010000012">
    <property type="protein sequence ID" value="MBG0564774.1"/>
    <property type="molecule type" value="Genomic_DNA"/>
</dbReference>
<reference evidence="1" key="1">
    <citation type="submission" date="2020-11" db="EMBL/GenBank/DDBJ databases">
        <title>Isolation and identification of active actinomycetes.</title>
        <authorList>
            <person name="Sun X."/>
        </authorList>
    </citation>
    <scope>NUCLEOTIDE SEQUENCE</scope>
    <source>
        <strain evidence="1">NEAU-A11</strain>
    </source>
</reference>
<dbReference type="InterPro" id="IPR016181">
    <property type="entry name" value="Acyl_CoA_acyltransferase"/>
</dbReference>
<name>A0A931C7B4_9ACTN</name>